<gene>
    <name evidence="2" type="ORF">SAMN04488505_102315</name>
</gene>
<name>A0A1H7QD74_9BACT</name>
<evidence type="ECO:0000313" key="2">
    <source>
        <dbReference type="EMBL" id="SEL45846.1"/>
    </source>
</evidence>
<dbReference type="STRING" id="573321.SAMN04488505_102315"/>
<reference evidence="2 3" key="1">
    <citation type="submission" date="2016-10" db="EMBL/GenBank/DDBJ databases">
        <authorList>
            <person name="de Groot N.N."/>
        </authorList>
    </citation>
    <scope>NUCLEOTIDE SEQUENCE [LARGE SCALE GENOMIC DNA]</scope>
    <source>
        <strain evidence="2 3">DSM 21039</strain>
    </source>
</reference>
<evidence type="ECO:0000313" key="3">
    <source>
        <dbReference type="Proteomes" id="UP000198984"/>
    </source>
</evidence>
<organism evidence="2 3">
    <name type="scientific">Chitinophaga rupis</name>
    <dbReference type="NCBI Taxonomy" id="573321"/>
    <lineage>
        <taxon>Bacteria</taxon>
        <taxon>Pseudomonadati</taxon>
        <taxon>Bacteroidota</taxon>
        <taxon>Chitinophagia</taxon>
        <taxon>Chitinophagales</taxon>
        <taxon>Chitinophagaceae</taxon>
        <taxon>Chitinophaga</taxon>
    </lineage>
</organism>
<dbReference type="AlphaFoldDB" id="A0A1H7QD74"/>
<dbReference type="RefSeq" id="WP_089909338.1">
    <property type="nucleotide sequence ID" value="NZ_FOBB01000002.1"/>
</dbReference>
<sequence length="1179" mass="136407">MQEPVNLIKSNPLLPAEDYPALRDKGIQYISKLGSDIWTDYNNSDPGISILEAVCYAITDLSYRTDFDIKDLLAPEQLNNDTWKQIFYTARQILHNNALTINDYRKLVIDIKGVRNAWIETSKDYEVPVWIDYNDAEIREEAGCSCDDADEKICYGRLGLESLTTDQVGAYRNTKTQDINALLQKLTAARTAAETKIADLTTQIDMPDIDPTKRAALIAEREQLQDQVKHIDKKTTALNTLLEYLSPNNNVLPSKIIEFEGLYNVMVEYEEDVLQADQREEVRQLVLDRLSRHRNLCEDFLSINGVEYEDFGIMASVALEEYADPDQVLAQMFFIIYKYFTPSVPFHTIPQMQERGYLIDEIFEGPALKHGFIDDVELEATDFFRDIRLSDIINEIADIKGIKAITYLHLSSGSGTGDADPDKNFFYQWLNFLREQRKVARIQPNMSQIIFCKERELLTYYTGRPADRRPERMLKLFNDLKVLERKYKLEGHTVDLPIPLGENMELEDYYPVTYSLPMCYGVSDRAGLPNDADEKRRTQALQLKGYLMFFEQILADYLVQLNHLRDLFTFDDTIKYTYFTRALTEIEDLKDLVVDHGAPNPWEQVLKEFTHVIQSLVETPKIFQDRRNHFLDHMLARFSEDLSEYENISTWLTPYKIKERMIQDKIRILKDGEYYQISTNRGKGYNYAQNDIWDTPNVSGTERRVSRLLGFRNAMRRTLAPDYIIVEPVMETDEKTKTQVWKKNKKGQNVNVIKLVDPDNKETVLLTSIEVADGCCTESLISELLEFADDRHSFHFHDELRQRSRKSAGQIGTFWYELWDGTDPEIALAIATGEKFDKSEDRDKAFKRLQHVMDTLNNDEGMHLVEHLLLRPRFDGALDEVGNPILPGMLDICLDTCDLGIGLGQNTEVPPYRKRLYHIPAEKCFDNLPWVLEYIRKNVNPSIGDQSFLFQEAFADGTAPVPLKFRRYENLAKRVKDLQEYGSERVNYTIVSNGEEDPAKLKYSFIIHGDKDIVLAQSSFIFNQKSKQPGAPDVADDIEKEIAQLIIYFSFQLDLYCAADPCDNNEDPYSFRTTVVFPCWPKRFRDATFRNLVEKTVQTESPAHVYTRVVWIGINEMQRFEKVYYDWLQEMAQTELPSYEKVNPLVDVLNTLQPCGVCKDDCSKGLADDVRIRKTDVKS</sequence>
<protein>
    <submittedName>
        <fullName evidence="2">Uncharacterized protein</fullName>
    </submittedName>
</protein>
<accession>A0A1H7QD74</accession>
<keyword evidence="1" id="KW-0175">Coiled coil</keyword>
<keyword evidence="3" id="KW-1185">Reference proteome</keyword>
<dbReference type="Proteomes" id="UP000198984">
    <property type="component" value="Unassembled WGS sequence"/>
</dbReference>
<proteinExistence type="predicted"/>
<dbReference type="EMBL" id="FOBB01000002">
    <property type="protein sequence ID" value="SEL45846.1"/>
    <property type="molecule type" value="Genomic_DNA"/>
</dbReference>
<dbReference type="OrthoDB" id="8263000at2"/>
<feature type="coiled-coil region" evidence="1">
    <location>
        <begin position="183"/>
        <end position="234"/>
    </location>
</feature>
<evidence type="ECO:0000256" key="1">
    <source>
        <dbReference type="SAM" id="Coils"/>
    </source>
</evidence>